<proteinExistence type="predicted"/>
<evidence type="ECO:0000259" key="1">
    <source>
        <dbReference type="Pfam" id="PF13963"/>
    </source>
</evidence>
<dbReference type="PANTHER" id="PTHR10775:SF180">
    <property type="entry name" value="TRANSPOSON, EN_SPM-LIKE, TRANSPOSASE-ASSOCIATED DOMAIN PROTEIN-RELATED"/>
    <property type="match status" value="1"/>
</dbReference>
<dbReference type="Pfam" id="PF13963">
    <property type="entry name" value="Transpos_assoc"/>
    <property type="match status" value="1"/>
</dbReference>
<dbReference type="EMBL" id="CP144691">
    <property type="protein sequence ID" value="WVY92716.1"/>
    <property type="molecule type" value="Genomic_DNA"/>
</dbReference>
<protein>
    <recommendedName>
        <fullName evidence="1">Transposase-associated domain-containing protein</fullName>
    </recommendedName>
</protein>
<accession>A0AAQ3MK59</accession>
<dbReference type="InterPro" id="IPR004242">
    <property type="entry name" value="Transposase_21"/>
</dbReference>
<sequence length="379" mass="44374">MDRSWMNARRIFEEYEKGVSMFLQYVKENAKSVNETYFCPYVCCVNQIRQDLGNLHDHLFMFGVMRTYTVWTWHGEVLDQSTMSRGTNYVDECMSDHLEDMIRDVGEDNFGRANLYDSLINDSEQPLYPDCLNFTRLSATLKLFSLKTRNGWTEKSFTELLELLKEMLPENNTLPIRNYEAKFFLCPMGLEYQKIHVCPNDCVLYIKEFASLKYCPTCELSRFKKKSDRNTADEGNDGALAKVMWYFPIIPRFKRMFSVKEDAKNLKWHVVGRKCGNLLQHSANSPQWKKIDETFPEFGADPRNLRLALATDGMNPYGNLSSKHNSWPIMLMIYNLSPLLCMKRKYVMLSMMISGPKQPNNDIDVYLKPLIDDLQLLWE</sequence>
<organism evidence="2 3">
    <name type="scientific">Vigna mungo</name>
    <name type="common">Black gram</name>
    <name type="synonym">Phaseolus mungo</name>
    <dbReference type="NCBI Taxonomy" id="3915"/>
    <lineage>
        <taxon>Eukaryota</taxon>
        <taxon>Viridiplantae</taxon>
        <taxon>Streptophyta</taxon>
        <taxon>Embryophyta</taxon>
        <taxon>Tracheophyta</taxon>
        <taxon>Spermatophyta</taxon>
        <taxon>Magnoliopsida</taxon>
        <taxon>eudicotyledons</taxon>
        <taxon>Gunneridae</taxon>
        <taxon>Pentapetalae</taxon>
        <taxon>rosids</taxon>
        <taxon>fabids</taxon>
        <taxon>Fabales</taxon>
        <taxon>Fabaceae</taxon>
        <taxon>Papilionoideae</taxon>
        <taxon>50 kb inversion clade</taxon>
        <taxon>NPAAA clade</taxon>
        <taxon>indigoferoid/millettioid clade</taxon>
        <taxon>Phaseoleae</taxon>
        <taxon>Vigna</taxon>
    </lineage>
</organism>
<dbReference type="InterPro" id="IPR029480">
    <property type="entry name" value="Transpos_assoc"/>
</dbReference>
<dbReference type="Proteomes" id="UP001374535">
    <property type="component" value="Chromosome 10"/>
</dbReference>
<evidence type="ECO:0000313" key="2">
    <source>
        <dbReference type="EMBL" id="WVY92716.1"/>
    </source>
</evidence>
<dbReference type="Pfam" id="PF02992">
    <property type="entry name" value="Transposase_21"/>
    <property type="match status" value="1"/>
</dbReference>
<dbReference type="AlphaFoldDB" id="A0AAQ3MK59"/>
<reference evidence="2 3" key="1">
    <citation type="journal article" date="2023" name="Life. Sci Alliance">
        <title>Evolutionary insights into 3D genome organization and epigenetic landscape of Vigna mungo.</title>
        <authorList>
            <person name="Junaid A."/>
            <person name="Singh B."/>
            <person name="Bhatia S."/>
        </authorList>
    </citation>
    <scope>NUCLEOTIDE SEQUENCE [LARGE SCALE GENOMIC DNA]</scope>
    <source>
        <strain evidence="2">Urdbean</strain>
    </source>
</reference>
<evidence type="ECO:0000313" key="3">
    <source>
        <dbReference type="Proteomes" id="UP001374535"/>
    </source>
</evidence>
<feature type="domain" description="Transposase-associated" evidence="1">
    <location>
        <begin position="3"/>
        <end position="76"/>
    </location>
</feature>
<name>A0AAQ3MK59_VIGMU</name>
<gene>
    <name evidence="2" type="ORF">V8G54_031804</name>
</gene>
<keyword evidence="3" id="KW-1185">Reference proteome</keyword>
<dbReference type="PANTHER" id="PTHR10775">
    <property type="entry name" value="OS08G0208400 PROTEIN"/>
    <property type="match status" value="1"/>
</dbReference>